<dbReference type="InterPro" id="IPR025161">
    <property type="entry name" value="IS402-like_dom"/>
</dbReference>
<dbReference type="PANTHER" id="PTHR30007">
    <property type="entry name" value="PHP DOMAIN PROTEIN"/>
    <property type="match status" value="1"/>
</dbReference>
<reference evidence="4 5" key="1">
    <citation type="submission" date="2017-10" db="EMBL/GenBank/DDBJ databases">
        <title>Genome announcement of Methylocella silvestris TVC from permafrost.</title>
        <authorList>
            <person name="Wang J."/>
            <person name="Geng K."/>
            <person name="Ul-Haque F."/>
            <person name="Crombie A.T."/>
            <person name="Street L.E."/>
            <person name="Wookey P.A."/>
            <person name="Murrell J.C."/>
            <person name="Pratscher J."/>
        </authorList>
    </citation>
    <scope>NUCLEOTIDE SEQUENCE [LARGE SCALE GENOMIC DNA]</scope>
    <source>
        <strain evidence="4 5">TVC</strain>
    </source>
</reference>
<feature type="domain" description="Transposase IS4-like" evidence="2">
    <location>
        <begin position="91"/>
        <end position="245"/>
    </location>
</feature>
<evidence type="ECO:0000259" key="3">
    <source>
        <dbReference type="Pfam" id="PF13340"/>
    </source>
</evidence>
<name>A0A2J7TFR6_METSI</name>
<evidence type="ECO:0000313" key="5">
    <source>
        <dbReference type="Proteomes" id="UP000236286"/>
    </source>
</evidence>
<organism evidence="4 5">
    <name type="scientific">Methylocella silvestris</name>
    <dbReference type="NCBI Taxonomy" id="199596"/>
    <lineage>
        <taxon>Bacteria</taxon>
        <taxon>Pseudomonadati</taxon>
        <taxon>Pseudomonadota</taxon>
        <taxon>Alphaproteobacteria</taxon>
        <taxon>Hyphomicrobiales</taxon>
        <taxon>Beijerinckiaceae</taxon>
        <taxon>Methylocella</taxon>
    </lineage>
</organism>
<feature type="domain" description="Insertion element IS402-like" evidence="3">
    <location>
        <begin position="8"/>
        <end position="78"/>
    </location>
</feature>
<proteinExistence type="predicted"/>
<dbReference type="GO" id="GO:0003677">
    <property type="term" value="F:DNA binding"/>
    <property type="evidence" value="ECO:0007669"/>
    <property type="project" value="InterPro"/>
</dbReference>
<dbReference type="Pfam" id="PF13340">
    <property type="entry name" value="DUF4096"/>
    <property type="match status" value="1"/>
</dbReference>
<dbReference type="OrthoDB" id="9798237at2"/>
<dbReference type="InterPro" id="IPR002559">
    <property type="entry name" value="Transposase_11"/>
</dbReference>
<evidence type="ECO:0000313" key="4">
    <source>
        <dbReference type="EMBL" id="PNG25610.1"/>
    </source>
</evidence>
<sequence length="252" mass="27795">MILDQFWLTDAQFSKIAPHLPTDTRGKARVDDRRVISGIVHVLKSGGRWIDAPPEYGPKKTLYNRYVRWAAKGVWVDLFQALAHAGGPPAEVLIDSSAVKAHRSASGGKGGEKSQAIGRSRGGRTTKIHALTDANCRPIAFILTGGNVADCTAGAQLLARLSACEILHGDKGYDSNAIRRQVEKGGAMPNIPPKANRKWKNCFSPYLYRNRNAIERMFCRLKDFRRVATRYDRNAANFLAAVCIAATVSYWL</sequence>
<dbReference type="NCBIfam" id="NF033580">
    <property type="entry name" value="transpos_IS5_3"/>
    <property type="match status" value="1"/>
</dbReference>
<dbReference type="EMBL" id="PDZR01000014">
    <property type="protein sequence ID" value="PNG25610.1"/>
    <property type="molecule type" value="Genomic_DNA"/>
</dbReference>
<dbReference type="PANTHER" id="PTHR30007:SF1">
    <property type="entry name" value="BLR1914 PROTEIN"/>
    <property type="match status" value="1"/>
</dbReference>
<dbReference type="GO" id="GO:0006313">
    <property type="term" value="P:DNA transposition"/>
    <property type="evidence" value="ECO:0007669"/>
    <property type="project" value="InterPro"/>
</dbReference>
<accession>A0A2J7TFR6</accession>
<evidence type="ECO:0000259" key="2">
    <source>
        <dbReference type="Pfam" id="PF01609"/>
    </source>
</evidence>
<dbReference type="Pfam" id="PF01609">
    <property type="entry name" value="DDE_Tnp_1"/>
    <property type="match status" value="1"/>
</dbReference>
<dbReference type="GO" id="GO:0004803">
    <property type="term" value="F:transposase activity"/>
    <property type="evidence" value="ECO:0007669"/>
    <property type="project" value="InterPro"/>
</dbReference>
<feature type="region of interest" description="Disordered" evidence="1">
    <location>
        <begin position="103"/>
        <end position="124"/>
    </location>
</feature>
<dbReference type="AlphaFoldDB" id="A0A2J7TFR6"/>
<evidence type="ECO:0000256" key="1">
    <source>
        <dbReference type="SAM" id="MobiDB-lite"/>
    </source>
</evidence>
<protein>
    <submittedName>
        <fullName evidence="4">IS5/IS1182 family transposase</fullName>
    </submittedName>
</protein>
<dbReference type="Proteomes" id="UP000236286">
    <property type="component" value="Unassembled WGS sequence"/>
</dbReference>
<comment type="caution">
    <text evidence="4">The sequence shown here is derived from an EMBL/GenBank/DDBJ whole genome shotgun (WGS) entry which is preliminary data.</text>
</comment>
<gene>
    <name evidence="4" type="ORF">CR492_12870</name>
</gene>